<dbReference type="InterPro" id="IPR013762">
    <property type="entry name" value="Integrase-like_cat_sf"/>
</dbReference>
<dbReference type="EMBL" id="JBFRYA010000017">
    <property type="protein sequence ID" value="MEX1670509.1"/>
    <property type="molecule type" value="Genomic_DNA"/>
</dbReference>
<organism evidence="2 3">
    <name type="scientific">Zhongshania guokunii</name>
    <dbReference type="NCBI Taxonomy" id="641783"/>
    <lineage>
        <taxon>Bacteria</taxon>
        <taxon>Pseudomonadati</taxon>
        <taxon>Pseudomonadota</taxon>
        <taxon>Gammaproteobacteria</taxon>
        <taxon>Cellvibrionales</taxon>
        <taxon>Spongiibacteraceae</taxon>
        <taxon>Zhongshania</taxon>
    </lineage>
</organism>
<proteinExistence type="predicted"/>
<reference evidence="2 3" key="1">
    <citation type="journal article" date="2011" name="Int. J. Syst. Evol. Microbiol.">
        <title>Zhongshania antarctica gen. nov., sp. nov. and Zhongshania guokunii sp. nov., gammaproteobacteria respectively isolated from coastal attached (fast) ice and surface seawater of the Antarctic.</title>
        <authorList>
            <person name="Li H.J."/>
            <person name="Zhang X.Y."/>
            <person name="Chen C.X."/>
            <person name="Zhang Y.J."/>
            <person name="Gao Z.M."/>
            <person name="Yu Y."/>
            <person name="Chen X.L."/>
            <person name="Chen B."/>
            <person name="Zhang Y.Z."/>
        </authorList>
    </citation>
    <scope>NUCLEOTIDE SEQUENCE [LARGE SCALE GENOMIC DNA]</scope>
    <source>
        <strain evidence="2 3">ZS6-22T</strain>
    </source>
</reference>
<sequence length="826" mass="94468">MSEANSISRLALETQIDEQRLKLLFDTLHAPASLTRLRLVLFNLKAALQVGQALRSFLFGSLDAEIFSIDDIDRLLIVLEPRENSGFTPDSQWIDESAESRGIIKEHPEWAMLIIGRSNPIRQQNYIKHLYIVLFCAILQRKRHDNLGSEIDVGCLVMRKLATGKTPASYLFEVSDSWSLYDYLQALKALPEEVFPSWSGVELLVRKIDEKLGKTRFVSGRKAEGSVVERVERGDVDDPNPEGPVSELHIYQSQTDPETKNRARASGLHPAEVEDLRAVGVRYSSVSPTANFDLRDHARRQSSQIQHLSSLNQRLPFRYQQLTKTELAVVAALPMELIQSARPKKTVEGDTNGSVESQYNEYVAGLIQLLLWLGRPLKQLLGMRIYRQLDELPKAVEALAYVLEDDVFVLPIRSPEWKRKLSENDRYLLEHIGGASQASSEHRIMVSSPIRFRRMIQFIEEKYGELGTGRARYLFPPRLHGALEVRLSTELSKCNRQKDVRLTPLRISQALFDEITMFSTDWVDASLLTGHVFTITEVASHYYTISGDDLEVLYHAAVDSLRNRLAPYLGLDIRSLYDFEQTLPNEADHGSKLNVTPQLVKTLVQHFKHELAMAKRREPGVTAVHNALTTYISFWVLFCTGYRAVNDLIFRIQEIDWASGLLVISDKDDDYQSSSRIVWLPPKLLQQIDLYMKHLEVMQTKLLSSTQAWHHVHQLLREPTEDIPLLFFIREDNAIQRLTPESLREQIEEYTLPINIGRHYLRPRLRALGCHAEYVNAYLGHWQIGQEPFGRYSSMSPLEMFSQISPFLENLRLEAGWTPQSGFASA</sequence>
<evidence type="ECO:0000256" key="1">
    <source>
        <dbReference type="ARBA" id="ARBA00023172"/>
    </source>
</evidence>
<dbReference type="Proteomes" id="UP001557485">
    <property type="component" value="Unassembled WGS sequence"/>
</dbReference>
<dbReference type="Gene3D" id="1.10.443.10">
    <property type="entry name" value="Intergrase catalytic core"/>
    <property type="match status" value="1"/>
</dbReference>
<name>A0ABV3UCR0_9GAMM</name>
<evidence type="ECO:0000313" key="3">
    <source>
        <dbReference type="Proteomes" id="UP001557485"/>
    </source>
</evidence>
<evidence type="ECO:0000313" key="2">
    <source>
        <dbReference type="EMBL" id="MEX1670509.1"/>
    </source>
</evidence>
<comment type="caution">
    <text evidence="2">The sequence shown here is derived from an EMBL/GenBank/DDBJ whole genome shotgun (WGS) entry which is preliminary data.</text>
</comment>
<dbReference type="RefSeq" id="WP_368382832.1">
    <property type="nucleotide sequence ID" value="NZ_JBFRYA010000017.1"/>
</dbReference>
<dbReference type="SUPFAM" id="SSF56349">
    <property type="entry name" value="DNA breaking-rejoining enzymes"/>
    <property type="match status" value="1"/>
</dbReference>
<gene>
    <name evidence="2" type="ORF">AB4876_16435</name>
</gene>
<keyword evidence="3" id="KW-1185">Reference proteome</keyword>
<accession>A0ABV3UCR0</accession>
<evidence type="ECO:0008006" key="4">
    <source>
        <dbReference type="Google" id="ProtNLM"/>
    </source>
</evidence>
<protein>
    <recommendedName>
        <fullName evidence="4">Tyr recombinase domain-containing protein</fullName>
    </recommendedName>
</protein>
<dbReference type="InterPro" id="IPR011010">
    <property type="entry name" value="DNA_brk_join_enz"/>
</dbReference>
<keyword evidence="1" id="KW-0233">DNA recombination</keyword>